<dbReference type="PROSITE" id="PS50297">
    <property type="entry name" value="ANK_REP_REGION"/>
    <property type="match status" value="2"/>
</dbReference>
<proteinExistence type="inferred from homology"/>
<dbReference type="GO" id="GO:0016020">
    <property type="term" value="C:membrane"/>
    <property type="evidence" value="ECO:0007669"/>
    <property type="project" value="UniProtKB-SubCell"/>
</dbReference>
<evidence type="ECO:0000256" key="5">
    <source>
        <dbReference type="ARBA" id="ARBA00022989"/>
    </source>
</evidence>
<evidence type="ECO:0000256" key="6">
    <source>
        <dbReference type="ARBA" id="ARBA00023043"/>
    </source>
</evidence>
<dbReference type="PROSITE" id="PS50088">
    <property type="entry name" value="ANK_REPEAT"/>
    <property type="match status" value="2"/>
</dbReference>
<dbReference type="InterPro" id="IPR001594">
    <property type="entry name" value="Palmitoyltrfase_DHHC"/>
</dbReference>
<dbReference type="PROSITE" id="PS50216">
    <property type="entry name" value="DHHC"/>
    <property type="match status" value="1"/>
</dbReference>
<protein>
    <recommendedName>
        <fullName evidence="12">Palmitoyltransferase</fullName>
        <ecNumber evidence="12">2.3.1.225</ecNumber>
    </recommendedName>
</protein>
<evidence type="ECO:0000256" key="8">
    <source>
        <dbReference type="ARBA" id="ARBA00023139"/>
    </source>
</evidence>
<keyword evidence="5 12" id="KW-1133">Transmembrane helix</keyword>
<feature type="transmembrane region" description="Helical" evidence="12">
    <location>
        <begin position="348"/>
        <end position="368"/>
    </location>
</feature>
<evidence type="ECO:0000256" key="9">
    <source>
        <dbReference type="ARBA" id="ARBA00023288"/>
    </source>
</evidence>
<comment type="subcellular location">
    <subcellularLocation>
        <location evidence="1">Membrane</location>
        <topology evidence="1">Multi-pass membrane protein</topology>
    </subcellularLocation>
</comment>
<organism evidence="15 16">
    <name type="scientific">Coemansia biformis</name>
    <dbReference type="NCBI Taxonomy" id="1286918"/>
    <lineage>
        <taxon>Eukaryota</taxon>
        <taxon>Fungi</taxon>
        <taxon>Fungi incertae sedis</taxon>
        <taxon>Zoopagomycota</taxon>
        <taxon>Kickxellomycotina</taxon>
        <taxon>Kickxellomycetes</taxon>
        <taxon>Kickxellales</taxon>
        <taxon>Kickxellaceae</taxon>
        <taxon>Coemansia</taxon>
    </lineage>
</organism>
<dbReference type="PANTHER" id="PTHR24161">
    <property type="entry name" value="ANK_REP_REGION DOMAIN-CONTAINING PROTEIN-RELATED"/>
    <property type="match status" value="1"/>
</dbReference>
<feature type="transmembrane region" description="Helical" evidence="12">
    <location>
        <begin position="543"/>
        <end position="565"/>
    </location>
</feature>
<feature type="repeat" description="ANK" evidence="11">
    <location>
        <begin position="262"/>
        <end position="294"/>
    </location>
</feature>
<evidence type="ECO:0000313" key="16">
    <source>
        <dbReference type="Proteomes" id="UP001143981"/>
    </source>
</evidence>
<dbReference type="EMBL" id="JANBOI010001839">
    <property type="protein sequence ID" value="KAJ1726008.1"/>
    <property type="molecule type" value="Genomic_DNA"/>
</dbReference>
<comment type="caution">
    <text evidence="15">The sequence shown here is derived from an EMBL/GenBank/DDBJ whole genome shotgun (WGS) entry which is preliminary data.</text>
</comment>
<feature type="repeat" description="ANK" evidence="11">
    <location>
        <begin position="229"/>
        <end position="261"/>
    </location>
</feature>
<feature type="region of interest" description="Disordered" evidence="13">
    <location>
        <begin position="1"/>
        <end position="92"/>
    </location>
</feature>
<evidence type="ECO:0000256" key="3">
    <source>
        <dbReference type="ARBA" id="ARBA00022692"/>
    </source>
</evidence>
<comment type="catalytic activity">
    <reaction evidence="10 12">
        <text>L-cysteinyl-[protein] + hexadecanoyl-CoA = S-hexadecanoyl-L-cysteinyl-[protein] + CoA</text>
        <dbReference type="Rhea" id="RHEA:36683"/>
        <dbReference type="Rhea" id="RHEA-COMP:10131"/>
        <dbReference type="Rhea" id="RHEA-COMP:11032"/>
        <dbReference type="ChEBI" id="CHEBI:29950"/>
        <dbReference type="ChEBI" id="CHEBI:57287"/>
        <dbReference type="ChEBI" id="CHEBI:57379"/>
        <dbReference type="ChEBI" id="CHEBI:74151"/>
        <dbReference type="EC" id="2.3.1.225"/>
    </reaction>
</comment>
<gene>
    <name evidence="15" type="primary">AKR1</name>
    <name evidence="15" type="ORF">LPJ61_005485</name>
</gene>
<keyword evidence="4" id="KW-0677">Repeat</keyword>
<evidence type="ECO:0000259" key="14">
    <source>
        <dbReference type="Pfam" id="PF01529"/>
    </source>
</evidence>
<dbReference type="InterPro" id="IPR036770">
    <property type="entry name" value="Ankyrin_rpt-contain_sf"/>
</dbReference>
<keyword evidence="12 15" id="KW-0808">Transferase</keyword>
<keyword evidence="8" id="KW-0564">Palmitate</keyword>
<keyword evidence="6 11" id="KW-0040">ANK repeat</keyword>
<feature type="compositionally biased region" description="Low complexity" evidence="13">
    <location>
        <begin position="70"/>
        <end position="79"/>
    </location>
</feature>
<feature type="region of interest" description="Disordered" evidence="13">
    <location>
        <begin position="789"/>
        <end position="809"/>
    </location>
</feature>
<keyword evidence="7 12" id="KW-0472">Membrane</keyword>
<dbReference type="InterPro" id="IPR002110">
    <property type="entry name" value="Ankyrin_rpt"/>
</dbReference>
<keyword evidence="12 15" id="KW-0012">Acyltransferase</keyword>
<dbReference type="EC" id="2.3.1.225" evidence="12"/>
<sequence>MSAPASPVSGGPDKTEAATAATGASPQLSPGLAPISGGGSFPARLHLAPKAAAQSEVSAEVATGTVGTWPQQPATASPAQPQPQPQPQSDSEALFEAVHRGDLDRARRLFEEKGLSVSMLDGRGNSLLHISILGGSMDMIRYLVEEKQANVNLCSKEFDAPPLFWAISNQRPDIIVYLTAHGADTTPQDSNGNTVLHAAVHSGSAAVLALLLGTRLAVPGSSVDQTDIHDMTPLMWAAYQSKEDILRLLMRVGANVNAQDKTGKSSLHYAMMNGYPVIKVALLAKGADFNLKDFGSDSDHNGAQSPRDVAVLHGYLPEFEAYIREAEGIRDCTDPGFTVFGRSLRKEIGAAVLPLLGVVLALGTMSLYPWFIGVPLGVLVVAAMHYAIIRVVIRRRVPPQLQRLPYVSSVFQSSALVIFATWVTRVLPVTTRGSFDGHPMPTYRLLNVVFMWLFGSCMYFFYTTVFADPGYIHRNENIQDAVLVMRRLAKAGCLDPENFCFTCLNKRPLRSKHCKFTDRCVARFDHHCPWAYNVVGVGNHREFVSFLALLAAGIATYVVLVSRYMESMFVVYDPIPGRPCLLSNYACGMFQADSWVVVSTVWITFNAIWVTFLLANQLYLIAVGCTTNEMLTGFVRLAGRRGKGRGHGHNHAHGKRGGVIRQAATRLRTLILGLSGSAAEDDQAVSMPQAAAVPQAGTGARPPSISHSNSDVSDELLPQNQGGGQSAFALRSMGYSRLLSDANAEKLKSDPYSFGLVNNCLGFWTRDARGRLAGTDWRQAMDITELAPYRPPSAPQLEGLSEPAHVSVA</sequence>
<evidence type="ECO:0000256" key="4">
    <source>
        <dbReference type="ARBA" id="ARBA00022737"/>
    </source>
</evidence>
<evidence type="ECO:0000313" key="15">
    <source>
        <dbReference type="EMBL" id="KAJ1726008.1"/>
    </source>
</evidence>
<feature type="transmembrane region" description="Helical" evidence="12">
    <location>
        <begin position="404"/>
        <end position="423"/>
    </location>
</feature>
<dbReference type="Pfam" id="PF12796">
    <property type="entry name" value="Ank_2"/>
    <property type="match status" value="2"/>
</dbReference>
<dbReference type="PANTHER" id="PTHR24161:SF85">
    <property type="entry name" value="PALMITOYLTRANSFERASE HIP14"/>
    <property type="match status" value="1"/>
</dbReference>
<evidence type="ECO:0000256" key="1">
    <source>
        <dbReference type="ARBA" id="ARBA00004141"/>
    </source>
</evidence>
<feature type="non-terminal residue" evidence="15">
    <location>
        <position position="809"/>
    </location>
</feature>
<dbReference type="Gene3D" id="1.25.40.20">
    <property type="entry name" value="Ankyrin repeat-containing domain"/>
    <property type="match status" value="1"/>
</dbReference>
<evidence type="ECO:0000256" key="2">
    <source>
        <dbReference type="ARBA" id="ARBA00010104"/>
    </source>
</evidence>
<evidence type="ECO:0000256" key="10">
    <source>
        <dbReference type="ARBA" id="ARBA00048048"/>
    </source>
</evidence>
<comment type="similarity">
    <text evidence="2">Belongs to the DHHC palmitoyltransferase family. AKR/ZDHHC17 subfamily.</text>
</comment>
<feature type="transmembrane region" description="Helical" evidence="12">
    <location>
        <begin position="374"/>
        <end position="392"/>
    </location>
</feature>
<accession>A0A9W8CVR5</accession>
<dbReference type="GO" id="GO:0019706">
    <property type="term" value="F:protein-cysteine S-palmitoyltransferase activity"/>
    <property type="evidence" value="ECO:0007669"/>
    <property type="project" value="UniProtKB-EC"/>
</dbReference>
<dbReference type="OrthoDB" id="6781668at2759"/>
<feature type="transmembrane region" description="Helical" evidence="12">
    <location>
        <begin position="443"/>
        <end position="462"/>
    </location>
</feature>
<name>A0A9W8CVR5_9FUNG</name>
<reference evidence="15" key="1">
    <citation type="submission" date="2022-07" db="EMBL/GenBank/DDBJ databases">
        <title>Phylogenomic reconstructions and comparative analyses of Kickxellomycotina fungi.</title>
        <authorList>
            <person name="Reynolds N.K."/>
            <person name="Stajich J.E."/>
            <person name="Barry K."/>
            <person name="Grigoriev I.V."/>
            <person name="Crous P."/>
            <person name="Smith M.E."/>
        </authorList>
    </citation>
    <scope>NUCLEOTIDE SEQUENCE</scope>
    <source>
        <strain evidence="15">BCRC 34381</strain>
    </source>
</reference>
<evidence type="ECO:0000256" key="13">
    <source>
        <dbReference type="SAM" id="MobiDB-lite"/>
    </source>
</evidence>
<feature type="transmembrane region" description="Helical" evidence="12">
    <location>
        <begin position="595"/>
        <end position="615"/>
    </location>
</feature>
<comment type="domain">
    <text evidence="12">The DHHC domain is required for palmitoyltransferase activity.</text>
</comment>
<keyword evidence="9" id="KW-0449">Lipoprotein</keyword>
<dbReference type="Proteomes" id="UP001143981">
    <property type="component" value="Unassembled WGS sequence"/>
</dbReference>
<dbReference type="SMART" id="SM00248">
    <property type="entry name" value="ANK"/>
    <property type="match status" value="6"/>
</dbReference>
<dbReference type="Pfam" id="PF00023">
    <property type="entry name" value="Ank"/>
    <property type="match status" value="1"/>
</dbReference>
<dbReference type="AlphaFoldDB" id="A0A9W8CVR5"/>
<dbReference type="Pfam" id="PF01529">
    <property type="entry name" value="DHHC"/>
    <property type="match status" value="1"/>
</dbReference>
<keyword evidence="3 12" id="KW-0812">Transmembrane</keyword>
<feature type="domain" description="Palmitoyltransferase DHHC" evidence="14">
    <location>
        <begin position="496"/>
        <end position="631"/>
    </location>
</feature>
<evidence type="ECO:0000256" key="11">
    <source>
        <dbReference type="PROSITE-ProRule" id="PRU00023"/>
    </source>
</evidence>
<feature type="compositionally biased region" description="Low complexity" evidence="13">
    <location>
        <begin position="51"/>
        <end position="62"/>
    </location>
</feature>
<evidence type="ECO:0000256" key="12">
    <source>
        <dbReference type="RuleBase" id="RU079119"/>
    </source>
</evidence>
<evidence type="ECO:0000256" key="7">
    <source>
        <dbReference type="ARBA" id="ARBA00023136"/>
    </source>
</evidence>
<dbReference type="SUPFAM" id="SSF48403">
    <property type="entry name" value="Ankyrin repeat"/>
    <property type="match status" value="1"/>
</dbReference>
<keyword evidence="16" id="KW-1185">Reference proteome</keyword>